<dbReference type="STRING" id="1122195.SAMN02745164_01742"/>
<keyword evidence="5" id="KW-0963">Cytoplasm</keyword>
<reference evidence="9" key="1">
    <citation type="submission" date="2016-11" db="EMBL/GenBank/DDBJ databases">
        <authorList>
            <person name="Varghese N."/>
            <person name="Submissions S."/>
        </authorList>
    </citation>
    <scope>NUCLEOTIDE SEQUENCE [LARGE SCALE GENOMIC DNA]</scope>
    <source>
        <strain evidence="9">DSM 16785</strain>
    </source>
</reference>
<dbReference type="PANTHER" id="PTHR11741:SF0">
    <property type="entry name" value="ELONGATION FACTOR TS, MITOCHONDRIAL"/>
    <property type="match status" value="1"/>
</dbReference>
<dbReference type="GO" id="GO:0005737">
    <property type="term" value="C:cytoplasm"/>
    <property type="evidence" value="ECO:0007669"/>
    <property type="project" value="UniProtKB-SubCell"/>
</dbReference>
<dbReference type="SUPFAM" id="SSF46934">
    <property type="entry name" value="UBA-like"/>
    <property type="match status" value="1"/>
</dbReference>
<keyword evidence="10" id="KW-1185">Reference proteome</keyword>
<evidence type="ECO:0000313" key="9">
    <source>
        <dbReference type="EMBL" id="SHF08262.1"/>
    </source>
</evidence>
<gene>
    <name evidence="5" type="primary">tsf</name>
    <name evidence="9" type="ORF">SAMN02745164_01742</name>
</gene>
<dbReference type="OrthoDB" id="9808348at2"/>
<feature type="domain" description="Translation elongation factor EFTs/EF1B dimerisation" evidence="8">
    <location>
        <begin position="53"/>
        <end position="199"/>
    </location>
</feature>
<organism evidence="9 10">
    <name type="scientific">Marinitoga hydrogenitolerans (strain DSM 16785 / JCM 12826 / AT1271)</name>
    <dbReference type="NCBI Taxonomy" id="1122195"/>
    <lineage>
        <taxon>Bacteria</taxon>
        <taxon>Thermotogati</taxon>
        <taxon>Thermotogota</taxon>
        <taxon>Thermotogae</taxon>
        <taxon>Petrotogales</taxon>
        <taxon>Petrotogaceae</taxon>
        <taxon>Marinitoga</taxon>
    </lineage>
</organism>
<evidence type="ECO:0000256" key="5">
    <source>
        <dbReference type="HAMAP-Rule" id="MF_00050"/>
    </source>
</evidence>
<evidence type="ECO:0000256" key="4">
    <source>
        <dbReference type="ARBA" id="ARBA00022917"/>
    </source>
</evidence>
<dbReference type="InterPro" id="IPR018101">
    <property type="entry name" value="Transl_elong_Ts_CS"/>
</dbReference>
<dbReference type="RefSeq" id="WP_072865463.1">
    <property type="nucleotide sequence ID" value="NZ_FQUI01000033.1"/>
</dbReference>
<evidence type="ECO:0000256" key="1">
    <source>
        <dbReference type="ARBA" id="ARBA00005532"/>
    </source>
</evidence>
<comment type="subcellular location">
    <subcellularLocation>
        <location evidence="5 7">Cytoplasm</location>
    </subcellularLocation>
</comment>
<dbReference type="Gene3D" id="3.30.479.20">
    <property type="entry name" value="Elongation factor Ts, dimerisation domain"/>
    <property type="match status" value="1"/>
</dbReference>
<dbReference type="GO" id="GO:0003746">
    <property type="term" value="F:translation elongation factor activity"/>
    <property type="evidence" value="ECO:0007669"/>
    <property type="project" value="UniProtKB-UniRule"/>
</dbReference>
<sequence length="199" mass="22500">MAITAADVKKLRDATGAGMMDCKNALVEAEGDFDKAVEILRIKGAAKAAKKANRSTGEGIIYSYIHHNEKIGVLLELNCETDFVARTEEFHELAKQISLQIASMRPKWLKKEDVPEDVIAKEKEIYIEEMKESGKPEHIIEKIVENKLNKFFEDNCLLEQEFVFAEEKGQKIKDLITAAIAKIGENIQVSRFVRFEIGE</sequence>
<evidence type="ECO:0000256" key="3">
    <source>
        <dbReference type="ARBA" id="ARBA00022768"/>
    </source>
</evidence>
<dbReference type="PANTHER" id="PTHR11741">
    <property type="entry name" value="ELONGATION FACTOR TS"/>
    <property type="match status" value="1"/>
</dbReference>
<evidence type="ECO:0000256" key="6">
    <source>
        <dbReference type="RuleBase" id="RU000642"/>
    </source>
</evidence>
<keyword evidence="4 5" id="KW-0648">Protein biosynthesis</keyword>
<keyword evidence="3 5" id="KW-0251">Elongation factor</keyword>
<comment type="function">
    <text evidence="5 6">Associates with the EF-Tu.GDP complex and induces the exchange of GDP to GTP. It remains bound to the aminoacyl-tRNA.EF-Tu.GTP complex up to the GTP hydrolysis stage on the ribosome.</text>
</comment>
<dbReference type="NCBIfam" id="TIGR00116">
    <property type="entry name" value="tsf"/>
    <property type="match status" value="1"/>
</dbReference>
<dbReference type="InterPro" id="IPR014039">
    <property type="entry name" value="Transl_elong_EFTs/EF1B_dimer"/>
</dbReference>
<dbReference type="PROSITE" id="PS01127">
    <property type="entry name" value="EF_TS_2"/>
    <property type="match status" value="1"/>
</dbReference>
<evidence type="ECO:0000256" key="7">
    <source>
        <dbReference type="RuleBase" id="RU000643"/>
    </source>
</evidence>
<evidence type="ECO:0000259" key="8">
    <source>
        <dbReference type="Pfam" id="PF00889"/>
    </source>
</evidence>
<dbReference type="HAMAP" id="MF_00050">
    <property type="entry name" value="EF_Ts"/>
    <property type="match status" value="1"/>
</dbReference>
<dbReference type="InterPro" id="IPR036402">
    <property type="entry name" value="EF-Ts_dimer_sf"/>
</dbReference>
<dbReference type="PROSITE" id="PS01126">
    <property type="entry name" value="EF_TS_1"/>
    <property type="match status" value="1"/>
</dbReference>
<dbReference type="FunFam" id="1.10.286.20:FF:000001">
    <property type="entry name" value="Elongation factor Ts"/>
    <property type="match status" value="1"/>
</dbReference>
<name>A0A1M4YRY9_MARH1</name>
<dbReference type="Pfam" id="PF00889">
    <property type="entry name" value="EF_TS"/>
    <property type="match status" value="1"/>
</dbReference>
<dbReference type="EMBL" id="FQUI01000033">
    <property type="protein sequence ID" value="SHF08262.1"/>
    <property type="molecule type" value="Genomic_DNA"/>
</dbReference>
<dbReference type="CDD" id="cd14275">
    <property type="entry name" value="UBA_EF-Ts"/>
    <property type="match status" value="1"/>
</dbReference>
<protein>
    <recommendedName>
        <fullName evidence="2 5">Elongation factor Ts</fullName>
        <shortName evidence="5">EF-Ts</shortName>
    </recommendedName>
</protein>
<proteinExistence type="inferred from homology"/>
<comment type="caution">
    <text evidence="9">The sequence shown here is derived from an EMBL/GenBank/DDBJ whole genome shotgun (WGS) entry which is preliminary data.</text>
</comment>
<dbReference type="Gene3D" id="1.10.286.20">
    <property type="match status" value="1"/>
</dbReference>
<dbReference type="InterPro" id="IPR001816">
    <property type="entry name" value="Transl_elong_EFTs/EF1B"/>
</dbReference>
<dbReference type="FunFam" id="1.10.8.10:FF:000001">
    <property type="entry name" value="Elongation factor Ts"/>
    <property type="match status" value="1"/>
</dbReference>
<dbReference type="InterPro" id="IPR009060">
    <property type="entry name" value="UBA-like_sf"/>
</dbReference>
<accession>A0A1M4YRY9</accession>
<dbReference type="Proteomes" id="UP000184334">
    <property type="component" value="Unassembled WGS sequence"/>
</dbReference>
<evidence type="ECO:0000256" key="2">
    <source>
        <dbReference type="ARBA" id="ARBA00016956"/>
    </source>
</evidence>
<evidence type="ECO:0000313" key="10">
    <source>
        <dbReference type="Proteomes" id="UP000184334"/>
    </source>
</evidence>
<feature type="region of interest" description="Involved in Mg(2+) ion dislocation from EF-Tu" evidence="5">
    <location>
        <begin position="81"/>
        <end position="84"/>
    </location>
</feature>
<dbReference type="Gene3D" id="1.10.8.10">
    <property type="entry name" value="DNA helicase RuvA subunit, C-terminal domain"/>
    <property type="match status" value="1"/>
</dbReference>
<dbReference type="SUPFAM" id="SSF54713">
    <property type="entry name" value="Elongation factor Ts (EF-Ts), dimerisation domain"/>
    <property type="match status" value="1"/>
</dbReference>
<dbReference type="AlphaFoldDB" id="A0A1M4YRY9"/>
<comment type="similarity">
    <text evidence="1 5 6">Belongs to the EF-Ts family.</text>
</comment>